<dbReference type="EnsemblProtists" id="EKX52461">
    <property type="protein sequence ID" value="EKX52461"/>
    <property type="gene ID" value="GUITHDRAFT_150560"/>
</dbReference>
<evidence type="ECO:0000313" key="1">
    <source>
        <dbReference type="EMBL" id="EKX52461.1"/>
    </source>
</evidence>
<evidence type="ECO:0000313" key="3">
    <source>
        <dbReference type="Proteomes" id="UP000011087"/>
    </source>
</evidence>
<dbReference type="RefSeq" id="XP_005839441.1">
    <property type="nucleotide sequence ID" value="XM_005839384.1"/>
</dbReference>
<protein>
    <submittedName>
        <fullName evidence="1 2">Uncharacterized protein</fullName>
    </submittedName>
</protein>
<proteinExistence type="predicted"/>
<reference evidence="2" key="3">
    <citation type="submission" date="2015-06" db="UniProtKB">
        <authorList>
            <consortium name="EnsemblProtists"/>
        </authorList>
    </citation>
    <scope>IDENTIFICATION</scope>
</reference>
<dbReference type="HOGENOM" id="CLU_2189008_0_0_1"/>
<dbReference type="Proteomes" id="UP000011087">
    <property type="component" value="Unassembled WGS sequence"/>
</dbReference>
<dbReference type="PaxDb" id="55529-EKX52461"/>
<dbReference type="AlphaFoldDB" id="L1JV63"/>
<keyword evidence="3" id="KW-1185">Reference proteome</keyword>
<name>L1JV63_GUITC</name>
<dbReference type="EMBL" id="JH992972">
    <property type="protein sequence ID" value="EKX52461.1"/>
    <property type="molecule type" value="Genomic_DNA"/>
</dbReference>
<dbReference type="KEGG" id="gtt:GUITHDRAFT_150560"/>
<evidence type="ECO:0000313" key="2">
    <source>
        <dbReference type="EnsemblProtists" id="EKX52461"/>
    </source>
</evidence>
<reference evidence="3" key="2">
    <citation type="submission" date="2012-11" db="EMBL/GenBank/DDBJ databases">
        <authorList>
            <person name="Kuo A."/>
            <person name="Curtis B.A."/>
            <person name="Tanifuji G."/>
            <person name="Burki F."/>
            <person name="Gruber A."/>
            <person name="Irimia M."/>
            <person name="Maruyama S."/>
            <person name="Arias M.C."/>
            <person name="Ball S.G."/>
            <person name="Gile G.H."/>
            <person name="Hirakawa Y."/>
            <person name="Hopkins J.F."/>
            <person name="Rensing S.A."/>
            <person name="Schmutz J."/>
            <person name="Symeonidi A."/>
            <person name="Elias M."/>
            <person name="Eveleigh R.J."/>
            <person name="Herman E.K."/>
            <person name="Klute M.J."/>
            <person name="Nakayama T."/>
            <person name="Obornik M."/>
            <person name="Reyes-Prieto A."/>
            <person name="Armbrust E.V."/>
            <person name="Aves S.J."/>
            <person name="Beiko R.G."/>
            <person name="Coutinho P."/>
            <person name="Dacks J.B."/>
            <person name="Durnford D.G."/>
            <person name="Fast N.M."/>
            <person name="Green B.R."/>
            <person name="Grisdale C."/>
            <person name="Hempe F."/>
            <person name="Henrissat B."/>
            <person name="Hoppner M.P."/>
            <person name="Ishida K.-I."/>
            <person name="Kim E."/>
            <person name="Koreny L."/>
            <person name="Kroth P.G."/>
            <person name="Liu Y."/>
            <person name="Malik S.-B."/>
            <person name="Maier U.G."/>
            <person name="McRose D."/>
            <person name="Mock T."/>
            <person name="Neilson J.A."/>
            <person name="Onodera N.T."/>
            <person name="Poole A.M."/>
            <person name="Pritham E.J."/>
            <person name="Richards T.A."/>
            <person name="Rocap G."/>
            <person name="Roy S.W."/>
            <person name="Sarai C."/>
            <person name="Schaack S."/>
            <person name="Shirato S."/>
            <person name="Slamovits C.H."/>
            <person name="Spencer D.F."/>
            <person name="Suzuki S."/>
            <person name="Worden A.Z."/>
            <person name="Zauner S."/>
            <person name="Barry K."/>
            <person name="Bell C."/>
            <person name="Bharti A.K."/>
            <person name="Crow J.A."/>
            <person name="Grimwood J."/>
            <person name="Kramer R."/>
            <person name="Lindquist E."/>
            <person name="Lucas S."/>
            <person name="Salamov A."/>
            <person name="McFadden G.I."/>
            <person name="Lane C.E."/>
            <person name="Keeling P.J."/>
            <person name="Gray M.W."/>
            <person name="Grigoriev I.V."/>
            <person name="Archibald J.M."/>
        </authorList>
    </citation>
    <scope>NUCLEOTIDE SEQUENCE</scope>
    <source>
        <strain evidence="3">CCMP2712</strain>
    </source>
</reference>
<gene>
    <name evidence="1" type="ORF">GUITHDRAFT_150560</name>
</gene>
<organism evidence="1">
    <name type="scientific">Guillardia theta (strain CCMP2712)</name>
    <name type="common">Cryptophyte</name>
    <dbReference type="NCBI Taxonomy" id="905079"/>
    <lineage>
        <taxon>Eukaryota</taxon>
        <taxon>Cryptophyceae</taxon>
        <taxon>Pyrenomonadales</taxon>
        <taxon>Geminigeraceae</taxon>
        <taxon>Guillardia</taxon>
    </lineage>
</organism>
<reference evidence="1 3" key="1">
    <citation type="journal article" date="2012" name="Nature">
        <title>Algal genomes reveal evolutionary mosaicism and the fate of nucleomorphs.</title>
        <authorList>
            <consortium name="DOE Joint Genome Institute"/>
            <person name="Curtis B.A."/>
            <person name="Tanifuji G."/>
            <person name="Burki F."/>
            <person name="Gruber A."/>
            <person name="Irimia M."/>
            <person name="Maruyama S."/>
            <person name="Arias M.C."/>
            <person name="Ball S.G."/>
            <person name="Gile G.H."/>
            <person name="Hirakawa Y."/>
            <person name="Hopkins J.F."/>
            <person name="Kuo A."/>
            <person name="Rensing S.A."/>
            <person name="Schmutz J."/>
            <person name="Symeonidi A."/>
            <person name="Elias M."/>
            <person name="Eveleigh R.J."/>
            <person name="Herman E.K."/>
            <person name="Klute M.J."/>
            <person name="Nakayama T."/>
            <person name="Obornik M."/>
            <person name="Reyes-Prieto A."/>
            <person name="Armbrust E.V."/>
            <person name="Aves S.J."/>
            <person name="Beiko R.G."/>
            <person name="Coutinho P."/>
            <person name="Dacks J.B."/>
            <person name="Durnford D.G."/>
            <person name="Fast N.M."/>
            <person name="Green B.R."/>
            <person name="Grisdale C.J."/>
            <person name="Hempel F."/>
            <person name="Henrissat B."/>
            <person name="Hoppner M.P."/>
            <person name="Ishida K."/>
            <person name="Kim E."/>
            <person name="Koreny L."/>
            <person name="Kroth P.G."/>
            <person name="Liu Y."/>
            <person name="Malik S.B."/>
            <person name="Maier U.G."/>
            <person name="McRose D."/>
            <person name="Mock T."/>
            <person name="Neilson J.A."/>
            <person name="Onodera N.T."/>
            <person name="Poole A.M."/>
            <person name="Pritham E.J."/>
            <person name="Richards T.A."/>
            <person name="Rocap G."/>
            <person name="Roy S.W."/>
            <person name="Sarai C."/>
            <person name="Schaack S."/>
            <person name="Shirato S."/>
            <person name="Slamovits C.H."/>
            <person name="Spencer D.F."/>
            <person name="Suzuki S."/>
            <person name="Worden A.Z."/>
            <person name="Zauner S."/>
            <person name="Barry K."/>
            <person name="Bell C."/>
            <person name="Bharti A.K."/>
            <person name="Crow J.A."/>
            <person name="Grimwood J."/>
            <person name="Kramer R."/>
            <person name="Lindquist E."/>
            <person name="Lucas S."/>
            <person name="Salamov A."/>
            <person name="McFadden G.I."/>
            <person name="Lane C.E."/>
            <person name="Keeling P.J."/>
            <person name="Gray M.W."/>
            <person name="Grigoriev I.V."/>
            <person name="Archibald J.M."/>
        </authorList>
    </citation>
    <scope>NUCLEOTIDE SEQUENCE</scope>
    <source>
        <strain evidence="1 3">CCMP2712</strain>
    </source>
</reference>
<sequence>MPDRYPFDETKGGHKWQVWEGETTSEAIREPNVFDHGTGLHAINLGEHAIEGKPFKEFKPEKNVYDNLVPEDKADIPPDTKDASPEWGRTVASLEEDQNVFDKEQFPDY</sequence>
<dbReference type="GeneID" id="17309168"/>
<accession>L1JV63</accession>